<dbReference type="Gene3D" id="3.90.1200.10">
    <property type="match status" value="1"/>
</dbReference>
<dbReference type="OrthoDB" id="2831558at2759"/>
<gene>
    <name evidence="1" type="ORF">ARMOST_10463</name>
</gene>
<dbReference type="STRING" id="47428.A0A284RED5"/>
<proteinExistence type="predicted"/>
<keyword evidence="2" id="KW-1185">Reference proteome</keyword>
<dbReference type="Proteomes" id="UP000219338">
    <property type="component" value="Unassembled WGS sequence"/>
</dbReference>
<dbReference type="AlphaFoldDB" id="A0A284RED5"/>
<reference evidence="2" key="1">
    <citation type="journal article" date="2017" name="Nat. Ecol. Evol.">
        <title>Genome expansion and lineage-specific genetic innovations in the forest pathogenic fungi Armillaria.</title>
        <authorList>
            <person name="Sipos G."/>
            <person name="Prasanna A.N."/>
            <person name="Walter M.C."/>
            <person name="O'Connor E."/>
            <person name="Balint B."/>
            <person name="Krizsan K."/>
            <person name="Kiss B."/>
            <person name="Hess J."/>
            <person name="Varga T."/>
            <person name="Slot J."/>
            <person name="Riley R."/>
            <person name="Boka B."/>
            <person name="Rigling D."/>
            <person name="Barry K."/>
            <person name="Lee J."/>
            <person name="Mihaltcheva S."/>
            <person name="LaButti K."/>
            <person name="Lipzen A."/>
            <person name="Waldron R."/>
            <person name="Moloney N.M."/>
            <person name="Sperisen C."/>
            <person name="Kredics L."/>
            <person name="Vagvoelgyi C."/>
            <person name="Patrignani A."/>
            <person name="Fitzpatrick D."/>
            <person name="Nagy I."/>
            <person name="Doyle S."/>
            <person name="Anderson J.B."/>
            <person name="Grigoriev I.V."/>
            <person name="Gueldener U."/>
            <person name="Muensterkoetter M."/>
            <person name="Nagy L.G."/>
        </authorList>
    </citation>
    <scope>NUCLEOTIDE SEQUENCE [LARGE SCALE GENOMIC DNA]</scope>
    <source>
        <strain evidence="2">C18/9</strain>
    </source>
</reference>
<dbReference type="Gene3D" id="3.30.200.20">
    <property type="entry name" value="Phosphorylase Kinase, domain 1"/>
    <property type="match status" value="1"/>
</dbReference>
<protein>
    <submittedName>
        <fullName evidence="1">Uncharacterized protein</fullName>
    </submittedName>
</protein>
<dbReference type="PANTHER" id="PTHR21310:SF15">
    <property type="entry name" value="AMINOGLYCOSIDE PHOSPHOTRANSFERASE DOMAIN-CONTAINING PROTEIN"/>
    <property type="match status" value="1"/>
</dbReference>
<sequence>MAATDWEFPFVLECPVPKGRKPTSIPDTTQFSRITECLFGVTCATPEEPYRWGFYNELYLLDLNVPLDRQGQVPEKVLARVARDVKSRSDISMESEIATMVFVRLKTTIPVPVVYGYCPTRHNAIGQAFSIISFTEGSDMNGSPWEDLDLELKLNAIRDYARIVLQLSQLKFDRIGSIYFKHDAAPPDCFRLGPVAWCKHESAARKRNCSYDRGPWKLSGPWLRAGLTEEIEFMERLPELAKTSYGYRNDINMKWRLAQEVIPQFRDRIRDVIEDELDGCAAGPFVLAHMDFNPWYGIQSNYFEPDIDPPRNRNMIIAPDGPNAGHILAIIDWEMAMTVPLWTLVCHPLWFESKGCQRKRDPQETRLFKDTYVRELQRYTTEPLVLRVVQNPRLELKKGFAEIAVASWDKAECMKTWMDKHPKQER</sequence>
<dbReference type="SUPFAM" id="SSF56112">
    <property type="entry name" value="Protein kinase-like (PK-like)"/>
    <property type="match status" value="1"/>
</dbReference>
<dbReference type="PANTHER" id="PTHR21310">
    <property type="entry name" value="AMINOGLYCOSIDE PHOSPHOTRANSFERASE-RELATED-RELATED"/>
    <property type="match status" value="1"/>
</dbReference>
<accession>A0A284RED5</accession>
<dbReference type="EMBL" id="FUEG01000008">
    <property type="protein sequence ID" value="SJL07120.1"/>
    <property type="molecule type" value="Genomic_DNA"/>
</dbReference>
<name>A0A284RED5_ARMOS</name>
<dbReference type="InterPro" id="IPR051678">
    <property type="entry name" value="AGP_Transferase"/>
</dbReference>
<dbReference type="OMA" id="CATERNQ"/>
<evidence type="ECO:0000313" key="1">
    <source>
        <dbReference type="EMBL" id="SJL07120.1"/>
    </source>
</evidence>
<evidence type="ECO:0000313" key="2">
    <source>
        <dbReference type="Proteomes" id="UP000219338"/>
    </source>
</evidence>
<dbReference type="InterPro" id="IPR011009">
    <property type="entry name" value="Kinase-like_dom_sf"/>
</dbReference>
<organism evidence="1 2">
    <name type="scientific">Armillaria ostoyae</name>
    <name type="common">Armillaria root rot fungus</name>
    <dbReference type="NCBI Taxonomy" id="47428"/>
    <lineage>
        <taxon>Eukaryota</taxon>
        <taxon>Fungi</taxon>
        <taxon>Dikarya</taxon>
        <taxon>Basidiomycota</taxon>
        <taxon>Agaricomycotina</taxon>
        <taxon>Agaricomycetes</taxon>
        <taxon>Agaricomycetidae</taxon>
        <taxon>Agaricales</taxon>
        <taxon>Marasmiineae</taxon>
        <taxon>Physalacriaceae</taxon>
        <taxon>Armillaria</taxon>
    </lineage>
</organism>